<keyword evidence="8" id="KW-1185">Reference proteome</keyword>
<evidence type="ECO:0000256" key="2">
    <source>
        <dbReference type="ARBA" id="ARBA00022692"/>
    </source>
</evidence>
<protein>
    <recommendedName>
        <fullName evidence="9">Acetyl-coenzyme A transporter 1</fullName>
    </recommendedName>
</protein>
<evidence type="ECO:0000313" key="8">
    <source>
        <dbReference type="Proteomes" id="UP001214628"/>
    </source>
</evidence>
<evidence type="ECO:0000256" key="6">
    <source>
        <dbReference type="SAM" id="Phobius"/>
    </source>
</evidence>
<evidence type="ECO:0000256" key="5">
    <source>
        <dbReference type="SAM" id="MobiDB-lite"/>
    </source>
</evidence>
<feature type="transmembrane region" description="Helical" evidence="6">
    <location>
        <begin position="550"/>
        <end position="573"/>
    </location>
</feature>
<dbReference type="GO" id="GO:0016020">
    <property type="term" value="C:membrane"/>
    <property type="evidence" value="ECO:0007669"/>
    <property type="project" value="UniProtKB-SubCell"/>
</dbReference>
<dbReference type="Proteomes" id="UP001214628">
    <property type="component" value="Chromosome 1"/>
</dbReference>
<dbReference type="GO" id="GO:0035348">
    <property type="term" value="P:acetyl-CoA transmembrane transport"/>
    <property type="evidence" value="ECO:0007669"/>
    <property type="project" value="InterPro"/>
</dbReference>
<dbReference type="SUPFAM" id="SSF103473">
    <property type="entry name" value="MFS general substrate transporter"/>
    <property type="match status" value="1"/>
</dbReference>
<evidence type="ECO:0000256" key="1">
    <source>
        <dbReference type="ARBA" id="ARBA00004141"/>
    </source>
</evidence>
<dbReference type="Pfam" id="PF13000">
    <property type="entry name" value="Acatn"/>
    <property type="match status" value="3"/>
</dbReference>
<sequence length="592" mass="65441">MPKQVDAPRQGVDSAISSGMSIRTKYEGASSNEKPGVNVEDAVKSALLDADTTASREMDTLKTKEESADLTGTSQDGGIMHLSRSDKEAMALLVVLYLLQGIPVGLAFGTMPYLLKSYMSYTDVGIFMLCTYPYSLKLLWSPIVDTLFVTQWRVPFTSLTLSLGRRKSWIVPVQFLTSIALYLLANHTEEYVLSETANIYQVTALFFSLITMAATQDIAVDGWALTLLSEENVGYASTAQTIGVNIGYFTSFTVFLAFNSLEFSNKYFRSEALDYPILSLATYLKFCSAAFFLVTLWLLIFKKEKIEGRHSTEMSVRQVYVIMWRICKLKHVQLLTIVHLIGKIGFQPNEAVTGLKMVEKGLGKEDLALAVLIDFPFQILFGYLAALWSRGDRALFPWVVAFVARLVLALVSMAVVHGMPASSESIGGSYFLLIIASTVLNSFASTVQFVGISAFHTQIADPIIGGTYMTLLNTVSNLGGTWPRYFVFKMVDFFSLSECLPPTGVDPKHVDRILGQANVSLPLSDCISDTGRDYCHSIGGTCHILRDGYYWTNTICVALGAVTLLTFILPVCLRLQKIPSSAWRVRLDKVIN</sequence>
<dbReference type="InterPro" id="IPR024371">
    <property type="entry name" value="AcetylCoA_trans_1-like"/>
</dbReference>
<dbReference type="GO" id="GO:0008521">
    <property type="term" value="F:acetyl-CoA transmembrane transporter activity"/>
    <property type="evidence" value="ECO:0007669"/>
    <property type="project" value="InterPro"/>
</dbReference>
<keyword evidence="2 6" id="KW-0812">Transmembrane</keyword>
<comment type="subcellular location">
    <subcellularLocation>
        <location evidence="1">Membrane</location>
        <topology evidence="1">Multi-pass membrane protein</topology>
    </subcellularLocation>
</comment>
<dbReference type="InterPro" id="IPR036259">
    <property type="entry name" value="MFS_trans_sf"/>
</dbReference>
<proteinExistence type="predicted"/>
<dbReference type="AlphaFoldDB" id="A0AAF0JD30"/>
<dbReference type="PANTHER" id="PTHR12778">
    <property type="entry name" value="SOLUTE CARRIER FAMILY 33 ACETYL-COA TRANSPORTER -RELATED"/>
    <property type="match status" value="1"/>
</dbReference>
<dbReference type="FunFam" id="1.20.1250.20:FF:000289">
    <property type="entry name" value="Acetyl-coenzyme A transporter 1"/>
    <property type="match status" value="1"/>
</dbReference>
<feature type="transmembrane region" description="Helical" evidence="6">
    <location>
        <begin position="367"/>
        <end position="389"/>
    </location>
</feature>
<feature type="transmembrane region" description="Helical" evidence="6">
    <location>
        <begin position="126"/>
        <end position="148"/>
    </location>
</feature>
<dbReference type="EMBL" id="CP118375">
    <property type="protein sequence ID" value="WFD42253.1"/>
    <property type="molecule type" value="Genomic_DNA"/>
</dbReference>
<organism evidence="7 8">
    <name type="scientific">Malassezia psittaci</name>
    <dbReference type="NCBI Taxonomy" id="1821823"/>
    <lineage>
        <taxon>Eukaryota</taxon>
        <taxon>Fungi</taxon>
        <taxon>Dikarya</taxon>
        <taxon>Basidiomycota</taxon>
        <taxon>Ustilaginomycotina</taxon>
        <taxon>Malasseziomycetes</taxon>
        <taxon>Malasseziales</taxon>
        <taxon>Malasseziaceae</taxon>
        <taxon>Malassezia</taxon>
    </lineage>
</organism>
<evidence type="ECO:0008006" key="9">
    <source>
        <dbReference type="Google" id="ProtNLM"/>
    </source>
</evidence>
<feature type="transmembrane region" description="Helical" evidence="6">
    <location>
        <begin position="89"/>
        <end position="114"/>
    </location>
</feature>
<name>A0AAF0JD30_9BASI</name>
<feature type="transmembrane region" description="Helical" evidence="6">
    <location>
        <begin position="395"/>
        <end position="418"/>
    </location>
</feature>
<dbReference type="PANTHER" id="PTHR12778:SF9">
    <property type="entry name" value="ACETYL-COENZYME A TRANSPORTER 1"/>
    <property type="match status" value="1"/>
</dbReference>
<reference evidence="7" key="1">
    <citation type="submission" date="2023-02" db="EMBL/GenBank/DDBJ databases">
        <title>Mating type loci evolution in Malassezia.</title>
        <authorList>
            <person name="Coelho M.A."/>
        </authorList>
    </citation>
    <scope>NUCLEOTIDE SEQUENCE</scope>
    <source>
        <strain evidence="7">CBS 14136</strain>
    </source>
</reference>
<evidence type="ECO:0000313" key="7">
    <source>
        <dbReference type="EMBL" id="WFD42253.1"/>
    </source>
</evidence>
<feature type="transmembrane region" description="Helical" evidence="6">
    <location>
        <begin position="277"/>
        <end position="301"/>
    </location>
</feature>
<feature type="transmembrane region" description="Helical" evidence="6">
    <location>
        <begin position="430"/>
        <end position="452"/>
    </location>
</feature>
<gene>
    <name evidence="7" type="ORF">MPSI1_000894</name>
</gene>
<dbReference type="InterPro" id="IPR004752">
    <property type="entry name" value="AmpG_permease/AT-1"/>
</dbReference>
<keyword evidence="3 6" id="KW-1133">Transmembrane helix</keyword>
<evidence type="ECO:0000256" key="4">
    <source>
        <dbReference type="ARBA" id="ARBA00023136"/>
    </source>
</evidence>
<feature type="transmembrane region" description="Helical" evidence="6">
    <location>
        <begin position="232"/>
        <end position="257"/>
    </location>
</feature>
<accession>A0AAF0JD30</accession>
<feature type="region of interest" description="Disordered" evidence="5">
    <location>
        <begin position="1"/>
        <end position="36"/>
    </location>
</feature>
<keyword evidence="4 6" id="KW-0472">Membrane</keyword>
<evidence type="ECO:0000256" key="3">
    <source>
        <dbReference type="ARBA" id="ARBA00022989"/>
    </source>
</evidence>